<dbReference type="Proteomes" id="UP001516023">
    <property type="component" value="Unassembled WGS sequence"/>
</dbReference>
<dbReference type="InterPro" id="IPR051681">
    <property type="entry name" value="Ser/Thr_Kinases-Pseudokinases"/>
</dbReference>
<keyword evidence="4" id="KW-0067">ATP-binding</keyword>
<dbReference type="PANTHER" id="PTHR44329">
    <property type="entry name" value="SERINE/THREONINE-PROTEIN KINASE TNNI3K-RELATED"/>
    <property type="match status" value="1"/>
</dbReference>
<dbReference type="PANTHER" id="PTHR44329:SF288">
    <property type="entry name" value="MITOGEN-ACTIVATED PROTEIN KINASE KINASE KINASE 20"/>
    <property type="match status" value="1"/>
</dbReference>
<dbReference type="InterPro" id="IPR000719">
    <property type="entry name" value="Prot_kinase_dom"/>
</dbReference>
<name>A0ABD3NRK9_9STRA</name>
<dbReference type="EMBL" id="JABMIG020000425">
    <property type="protein sequence ID" value="KAL3778629.1"/>
    <property type="molecule type" value="Genomic_DNA"/>
</dbReference>
<dbReference type="AlphaFoldDB" id="A0ABD3NRK9"/>
<keyword evidence="2" id="KW-0547">Nucleotide-binding</keyword>
<proteinExistence type="predicted"/>
<gene>
    <name evidence="7" type="ORF">HJC23_001578</name>
</gene>
<feature type="compositionally biased region" description="Polar residues" evidence="5">
    <location>
        <begin position="287"/>
        <end position="297"/>
    </location>
</feature>
<evidence type="ECO:0000313" key="7">
    <source>
        <dbReference type="EMBL" id="KAL3778629.1"/>
    </source>
</evidence>
<comment type="caution">
    <text evidence="7">The sequence shown here is derived from an EMBL/GenBank/DDBJ whole genome shotgun (WGS) entry which is preliminary data.</text>
</comment>
<dbReference type="GO" id="GO:0005524">
    <property type="term" value="F:ATP binding"/>
    <property type="evidence" value="ECO:0007669"/>
    <property type="project" value="UniProtKB-KW"/>
</dbReference>
<dbReference type="Gene3D" id="3.30.200.20">
    <property type="entry name" value="Phosphorylase Kinase, domain 1"/>
    <property type="match status" value="1"/>
</dbReference>
<evidence type="ECO:0000313" key="8">
    <source>
        <dbReference type="Proteomes" id="UP001516023"/>
    </source>
</evidence>
<keyword evidence="3" id="KW-0418">Kinase</keyword>
<protein>
    <recommendedName>
        <fullName evidence="6">Protein kinase domain-containing protein</fullName>
    </recommendedName>
</protein>
<dbReference type="InterPro" id="IPR011009">
    <property type="entry name" value="Kinase-like_dom_sf"/>
</dbReference>
<dbReference type="SMART" id="SM00220">
    <property type="entry name" value="S_TKc"/>
    <property type="match status" value="1"/>
</dbReference>
<evidence type="ECO:0000256" key="3">
    <source>
        <dbReference type="ARBA" id="ARBA00022777"/>
    </source>
</evidence>
<feature type="region of interest" description="Disordered" evidence="5">
    <location>
        <begin position="283"/>
        <end position="308"/>
    </location>
</feature>
<keyword evidence="8" id="KW-1185">Reference proteome</keyword>
<dbReference type="SUPFAM" id="SSF56112">
    <property type="entry name" value="Protein kinase-like (PK-like)"/>
    <property type="match status" value="1"/>
</dbReference>
<keyword evidence="1" id="KW-0808">Transferase</keyword>
<sequence>MSLSQRSISKTNDEMLLNSTFPPLQVSSVLPVGQECQTKNSSSGKLDDECNNLSIMSQNTDGISKTQRTSTEYDNLASSQASNLMKSMKMAPVCSTGSTNGAIRRQSTCGSSHLPEKDVKDEYVLIQRENEPHDKESAFLSTNRPSSHLRRCSAGNCSRASTSTSFDDESLTGSVGGHLDSVTLLKFLGANPSESEMARIAFTRAQESINDCFSIDGTGILDRTKFDEIPSFTKDELIIGKHLGKGSFSDVFEVTVNALTKAGAQDELNAVLAKADQKIGHQDEVKNSNGLSVSNHSSNEKRRRPQRRNSMMSSFCIGSIGRTTARHGERVTLAMKCLRPQARSNFEHFLVGVEDLVRETAILSSLDHPNVIKLHGRAGIGTTFRLNDGYFILLDRLQYTLQDKIDVWRKTHPKGNKKAPSLDQIKVAFALSEALLYLHDNGVVLRDLKPANVGFDASGTLKLFDFGFAANIPSPPKISSEGTSGDISHERHLLHDYCGTLRYMAPEVGLHLGYGQEVDVYSFGIVLWEVCALRKPFSSIKSIADFENKVFLKGDRPKVGKYWPDYLKDALRTCWSSDSTERPSMKQMHSMLRVALHKLESDSAQADRVSSSGKKYLVITKRLSLNL</sequence>
<evidence type="ECO:0000256" key="5">
    <source>
        <dbReference type="SAM" id="MobiDB-lite"/>
    </source>
</evidence>
<evidence type="ECO:0000259" key="6">
    <source>
        <dbReference type="PROSITE" id="PS50011"/>
    </source>
</evidence>
<dbReference type="Gene3D" id="1.10.510.10">
    <property type="entry name" value="Transferase(Phosphotransferase) domain 1"/>
    <property type="match status" value="1"/>
</dbReference>
<evidence type="ECO:0000256" key="2">
    <source>
        <dbReference type="ARBA" id="ARBA00022741"/>
    </source>
</evidence>
<feature type="domain" description="Protein kinase" evidence="6">
    <location>
        <begin position="237"/>
        <end position="592"/>
    </location>
</feature>
<organism evidence="7 8">
    <name type="scientific">Cyclotella cryptica</name>
    <dbReference type="NCBI Taxonomy" id="29204"/>
    <lineage>
        <taxon>Eukaryota</taxon>
        <taxon>Sar</taxon>
        <taxon>Stramenopiles</taxon>
        <taxon>Ochrophyta</taxon>
        <taxon>Bacillariophyta</taxon>
        <taxon>Coscinodiscophyceae</taxon>
        <taxon>Thalassiosirophycidae</taxon>
        <taxon>Stephanodiscales</taxon>
        <taxon>Stephanodiscaceae</taxon>
        <taxon>Cyclotella</taxon>
    </lineage>
</organism>
<accession>A0ABD3NRK9</accession>
<evidence type="ECO:0000256" key="1">
    <source>
        <dbReference type="ARBA" id="ARBA00022679"/>
    </source>
</evidence>
<evidence type="ECO:0000256" key="4">
    <source>
        <dbReference type="ARBA" id="ARBA00022840"/>
    </source>
</evidence>
<dbReference type="GO" id="GO:0016301">
    <property type="term" value="F:kinase activity"/>
    <property type="evidence" value="ECO:0007669"/>
    <property type="project" value="UniProtKB-KW"/>
</dbReference>
<reference evidence="7 8" key="1">
    <citation type="journal article" date="2020" name="G3 (Bethesda)">
        <title>Improved Reference Genome for Cyclotella cryptica CCMP332, a Model for Cell Wall Morphogenesis, Salinity Adaptation, and Lipid Production in Diatoms (Bacillariophyta).</title>
        <authorList>
            <person name="Roberts W.R."/>
            <person name="Downey K.M."/>
            <person name="Ruck E.C."/>
            <person name="Traller J.C."/>
            <person name="Alverson A.J."/>
        </authorList>
    </citation>
    <scope>NUCLEOTIDE SEQUENCE [LARGE SCALE GENOMIC DNA]</scope>
    <source>
        <strain evidence="7 8">CCMP332</strain>
    </source>
</reference>
<dbReference type="PROSITE" id="PS50011">
    <property type="entry name" value="PROTEIN_KINASE_DOM"/>
    <property type="match status" value="1"/>
</dbReference>
<dbReference type="Pfam" id="PF00069">
    <property type="entry name" value="Pkinase"/>
    <property type="match status" value="1"/>
</dbReference>